<keyword evidence="3" id="KW-1185">Reference proteome</keyword>
<sequence>MAFIYLQCHQGNSATYVQSPVSRRVALALALQLDQRLAKARFLGSALVKSYDRATSSIADIDFDDGRIGLAVPIFDSSPPFLNSFPPLLSSTYFRDISGPEEELELKQQRPHKQAGSPESTQQGAMAMRPTNFGRLTLYRIPGTSDHSRQRRGRGSSPDLRAPRYRKLSLTEFFFQRYSSPATASSIWSLGDGQPGLRIVARFSRCPPAIRILKSRSSGVHAASQKTHTHAFAALTTLDIPSPQLHHRVTGSNHSH</sequence>
<evidence type="ECO:0000256" key="1">
    <source>
        <dbReference type="SAM" id="MobiDB-lite"/>
    </source>
</evidence>
<reference evidence="2" key="1">
    <citation type="thesis" date="2021" institute="BYU ScholarsArchive" country="Provo, UT, USA">
        <title>Applications of and Algorithms for Genome Assembly and Genomic Analyses with an Emphasis on Marine Teleosts.</title>
        <authorList>
            <person name="Pickett B.D."/>
        </authorList>
    </citation>
    <scope>NUCLEOTIDE SEQUENCE</scope>
    <source>
        <strain evidence="2">HI-2016</strain>
    </source>
</reference>
<feature type="region of interest" description="Disordered" evidence="1">
    <location>
        <begin position="139"/>
        <end position="162"/>
    </location>
</feature>
<name>A0A8T2MR71_9TELE</name>
<evidence type="ECO:0000313" key="3">
    <source>
        <dbReference type="Proteomes" id="UP000824540"/>
    </source>
</evidence>
<protein>
    <submittedName>
        <fullName evidence="2">Uncharacterized protein</fullName>
    </submittedName>
</protein>
<dbReference type="Proteomes" id="UP000824540">
    <property type="component" value="Unassembled WGS sequence"/>
</dbReference>
<accession>A0A8T2MR71</accession>
<feature type="region of interest" description="Disordered" evidence="1">
    <location>
        <begin position="104"/>
        <end position="126"/>
    </location>
</feature>
<dbReference type="AlphaFoldDB" id="A0A8T2MR71"/>
<dbReference type="EMBL" id="JAFBMS010000436">
    <property type="protein sequence ID" value="KAG9330889.1"/>
    <property type="molecule type" value="Genomic_DNA"/>
</dbReference>
<evidence type="ECO:0000313" key="2">
    <source>
        <dbReference type="EMBL" id="KAG9330889.1"/>
    </source>
</evidence>
<comment type="caution">
    <text evidence="2">The sequence shown here is derived from an EMBL/GenBank/DDBJ whole genome shotgun (WGS) entry which is preliminary data.</text>
</comment>
<gene>
    <name evidence="2" type="ORF">JZ751_021809</name>
</gene>
<organism evidence="2 3">
    <name type="scientific">Albula glossodonta</name>
    <name type="common">roundjaw bonefish</name>
    <dbReference type="NCBI Taxonomy" id="121402"/>
    <lineage>
        <taxon>Eukaryota</taxon>
        <taxon>Metazoa</taxon>
        <taxon>Chordata</taxon>
        <taxon>Craniata</taxon>
        <taxon>Vertebrata</taxon>
        <taxon>Euteleostomi</taxon>
        <taxon>Actinopterygii</taxon>
        <taxon>Neopterygii</taxon>
        <taxon>Teleostei</taxon>
        <taxon>Albuliformes</taxon>
        <taxon>Albulidae</taxon>
        <taxon>Albula</taxon>
    </lineage>
</organism>
<proteinExistence type="predicted"/>